<evidence type="ECO:0000313" key="1">
    <source>
        <dbReference type="EMBL" id="EXA40133.1"/>
    </source>
</evidence>
<name>W9P4Y7_FUSOX</name>
<protein>
    <submittedName>
        <fullName evidence="1">Uncharacterized protein</fullName>
    </submittedName>
</protein>
<accession>W9P4Y7</accession>
<sequence length="42" mass="4667">MLSVSLVLNFARLFADPHEYNAEEVVLPSWAPLSGQYQALCS</sequence>
<organism evidence="1">
    <name type="scientific">Fusarium oxysporum f. sp. pisi HDV247</name>
    <dbReference type="NCBI Taxonomy" id="1080344"/>
    <lineage>
        <taxon>Eukaryota</taxon>
        <taxon>Fungi</taxon>
        <taxon>Dikarya</taxon>
        <taxon>Ascomycota</taxon>
        <taxon>Pezizomycotina</taxon>
        <taxon>Sordariomycetes</taxon>
        <taxon>Hypocreomycetidae</taxon>
        <taxon>Hypocreales</taxon>
        <taxon>Nectriaceae</taxon>
        <taxon>Fusarium</taxon>
        <taxon>Fusarium oxysporum species complex</taxon>
    </lineage>
</organism>
<dbReference type="AlphaFoldDB" id="W9P4Y7"/>
<reference evidence="1" key="2">
    <citation type="submission" date="2012-05" db="EMBL/GenBank/DDBJ databases">
        <title>Annotation of the Genome Sequence of Fusarium oxysporum HDV247.</title>
        <authorList>
            <consortium name="The Broad Institute Genomics Platform"/>
            <person name="Ma L.-J."/>
            <person name="Corby-Kistler H."/>
            <person name="Broz K."/>
            <person name="Gale L.R."/>
            <person name="Jonkers W."/>
            <person name="O'Donnell K."/>
            <person name="Ploetz R."/>
            <person name="Steinberg C."/>
            <person name="Schwartz D.C."/>
            <person name="VanEtten H."/>
            <person name="Zhou S."/>
            <person name="Young S.K."/>
            <person name="Zeng Q."/>
            <person name="Gargeya S."/>
            <person name="Fitzgerald M."/>
            <person name="Abouelleil A."/>
            <person name="Alvarado L."/>
            <person name="Chapman S.B."/>
            <person name="Gainer-Dewar J."/>
            <person name="Goldberg J."/>
            <person name="Griggs A."/>
            <person name="Gujja S."/>
            <person name="Hansen M."/>
            <person name="Howarth C."/>
            <person name="Imamovic A."/>
            <person name="Ireland A."/>
            <person name="Larimer J."/>
            <person name="McCowan C."/>
            <person name="Murphy C."/>
            <person name="Pearson M."/>
            <person name="Poon T.W."/>
            <person name="Priest M."/>
            <person name="Roberts A."/>
            <person name="Saif S."/>
            <person name="Shea T."/>
            <person name="Sykes S."/>
            <person name="Wortman J."/>
            <person name="Nusbaum C."/>
            <person name="Birren B."/>
        </authorList>
    </citation>
    <scope>NUCLEOTIDE SEQUENCE</scope>
    <source>
        <strain evidence="1">HDV247</strain>
    </source>
</reference>
<dbReference type="Proteomes" id="UP000030751">
    <property type="component" value="Unassembled WGS sequence"/>
</dbReference>
<gene>
    <name evidence="1" type="ORF">FOVG_09069</name>
</gene>
<reference evidence="1" key="1">
    <citation type="submission" date="2011-10" db="EMBL/GenBank/DDBJ databases">
        <title>The Genome Sequence of Fusarium oxysporum HDV247.</title>
        <authorList>
            <consortium name="The Broad Institute Genome Sequencing Platform"/>
            <person name="Ma L.-J."/>
            <person name="Gale L.R."/>
            <person name="Schwartz D.C."/>
            <person name="Zhou S."/>
            <person name="Corby-Kistler H."/>
            <person name="Young S.K."/>
            <person name="Zeng Q."/>
            <person name="Gargeya S."/>
            <person name="Fitzgerald M."/>
            <person name="Haas B."/>
            <person name="Abouelleil A."/>
            <person name="Alvarado L."/>
            <person name="Arachchi H.M."/>
            <person name="Berlin A."/>
            <person name="Brown A."/>
            <person name="Chapman S.B."/>
            <person name="Chen Z."/>
            <person name="Dunbar C."/>
            <person name="Freedman E."/>
            <person name="Gearin G."/>
            <person name="Goldberg J."/>
            <person name="Griggs A."/>
            <person name="Gujja S."/>
            <person name="Heiman D."/>
            <person name="Howarth C."/>
            <person name="Larson L."/>
            <person name="Lui A."/>
            <person name="MacDonald P.J.P."/>
            <person name="Montmayeur A."/>
            <person name="Murphy C."/>
            <person name="Neiman D."/>
            <person name="Pearson M."/>
            <person name="Priest M."/>
            <person name="Roberts A."/>
            <person name="Saif S."/>
            <person name="Shea T."/>
            <person name="Shenoy N."/>
            <person name="Sisk P."/>
            <person name="Stolte C."/>
            <person name="Sykes S."/>
            <person name="Wortman J."/>
            <person name="Nusbaum C."/>
            <person name="Birren B."/>
        </authorList>
    </citation>
    <scope>NUCLEOTIDE SEQUENCE [LARGE SCALE GENOMIC DNA]</scope>
    <source>
        <strain evidence="1">HDV247</strain>
    </source>
</reference>
<proteinExistence type="predicted"/>
<dbReference type="EMBL" id="JH650973">
    <property type="protein sequence ID" value="EXA40133.1"/>
    <property type="molecule type" value="Genomic_DNA"/>
</dbReference>
<dbReference type="HOGENOM" id="CLU_3260565_0_0_1"/>